<dbReference type="GO" id="GO:0000166">
    <property type="term" value="F:nucleotide binding"/>
    <property type="evidence" value="ECO:0007669"/>
    <property type="project" value="InterPro"/>
</dbReference>
<accession>A0A6G9YXD1</accession>
<sequence>MALRSFLIGLGHAGCNLHLRALRTIREQARTDHRLGALFDAADPLGYDPIPPPATDGLLVLGSPREAVRHTDPRATVVHLCAPPTVRLDAVAELADLGFRHFLVEKPLATDAAQARALLALARRRELDLTIVAPWLSSGVTRRIRAAVDSRALGAVRRITIRQTKPRLARTAASAAHTNAFDVEPPHSVGVALALAGPAELTSAWLRDTPPIEGRVIANMGGAGLTLAHAGGAVTEIESDLTAAERVRRIIVEFEGGVMVGHYSRAADDLRGRVETHTGCGRSSESFSDDALRILFEDTYRRAAGLAGPPVTDPLDLHRRVVELLDAAKTTAVTAGRDHRVAL</sequence>
<dbReference type="AlphaFoldDB" id="A0A6G9YXD1"/>
<dbReference type="Proteomes" id="UP000500953">
    <property type="component" value="Chromosome"/>
</dbReference>
<dbReference type="InterPro" id="IPR000683">
    <property type="entry name" value="Gfo/Idh/MocA-like_OxRdtase_N"/>
</dbReference>
<dbReference type="PANTHER" id="PTHR43708:SF8">
    <property type="entry name" value="OXIDOREDUCTASE"/>
    <property type="match status" value="1"/>
</dbReference>
<dbReference type="SUPFAM" id="SSF51735">
    <property type="entry name" value="NAD(P)-binding Rossmann-fold domains"/>
    <property type="match status" value="1"/>
</dbReference>
<reference evidence="2 3" key="1">
    <citation type="journal article" date="2019" name="ACS Chem. Biol.">
        <title>Identification and Mobilization of a Cryptic Antibiotic Biosynthesis Gene Locus from a Human-Pathogenic Nocardia Isolate.</title>
        <authorList>
            <person name="Herisse M."/>
            <person name="Ishida K."/>
            <person name="Porter J.L."/>
            <person name="Howden B."/>
            <person name="Hertweck C."/>
            <person name="Stinear T.P."/>
            <person name="Pidot S.J."/>
        </authorList>
    </citation>
    <scope>NUCLEOTIDE SEQUENCE [LARGE SCALE GENOMIC DNA]</scope>
    <source>
        <strain evidence="2 3">AUSMDU00012715</strain>
    </source>
</reference>
<proteinExistence type="predicted"/>
<dbReference type="PANTHER" id="PTHR43708">
    <property type="entry name" value="CONSERVED EXPRESSED OXIDOREDUCTASE (EUROFUNG)"/>
    <property type="match status" value="1"/>
</dbReference>
<evidence type="ECO:0000313" key="3">
    <source>
        <dbReference type="Proteomes" id="UP000500953"/>
    </source>
</evidence>
<organism evidence="2 3">
    <name type="scientific">Nocardia terpenica</name>
    <dbReference type="NCBI Taxonomy" id="455432"/>
    <lineage>
        <taxon>Bacteria</taxon>
        <taxon>Bacillati</taxon>
        <taxon>Actinomycetota</taxon>
        <taxon>Actinomycetes</taxon>
        <taxon>Mycobacteriales</taxon>
        <taxon>Nocardiaceae</taxon>
        <taxon>Nocardia</taxon>
    </lineage>
</organism>
<protein>
    <submittedName>
        <fullName evidence="2">Oxidoreductase</fullName>
    </submittedName>
</protein>
<evidence type="ECO:0000259" key="1">
    <source>
        <dbReference type="Pfam" id="PF01408"/>
    </source>
</evidence>
<dbReference type="Gene3D" id="3.30.360.10">
    <property type="entry name" value="Dihydrodipicolinate Reductase, domain 2"/>
    <property type="match status" value="1"/>
</dbReference>
<feature type="domain" description="Gfo/Idh/MocA-like oxidoreductase N-terminal" evidence="1">
    <location>
        <begin position="55"/>
        <end position="127"/>
    </location>
</feature>
<dbReference type="InterPro" id="IPR051317">
    <property type="entry name" value="Gfo/Idh/MocA_oxidoreduct"/>
</dbReference>
<dbReference type="Gene3D" id="3.40.50.720">
    <property type="entry name" value="NAD(P)-binding Rossmann-like Domain"/>
    <property type="match status" value="1"/>
</dbReference>
<dbReference type="EMBL" id="CP046173">
    <property type="protein sequence ID" value="QIS17656.1"/>
    <property type="molecule type" value="Genomic_DNA"/>
</dbReference>
<dbReference type="Pfam" id="PF01408">
    <property type="entry name" value="GFO_IDH_MocA"/>
    <property type="match status" value="1"/>
</dbReference>
<evidence type="ECO:0000313" key="2">
    <source>
        <dbReference type="EMBL" id="QIS17656.1"/>
    </source>
</evidence>
<dbReference type="InterPro" id="IPR036291">
    <property type="entry name" value="NAD(P)-bd_dom_sf"/>
</dbReference>
<gene>
    <name evidence="2" type="ORF">F6W96_04390</name>
</gene>
<name>A0A6G9YXD1_9NOCA</name>